<dbReference type="SUPFAM" id="SSF48452">
    <property type="entry name" value="TPR-like"/>
    <property type="match status" value="1"/>
</dbReference>
<evidence type="ECO:0000313" key="2">
    <source>
        <dbReference type="Proteomes" id="UP000236724"/>
    </source>
</evidence>
<gene>
    <name evidence="1" type="ORF">MBHS_03589</name>
</gene>
<dbReference type="AlphaFoldDB" id="A0A1H6FFB8"/>
<dbReference type="Gene3D" id="1.25.40.10">
    <property type="entry name" value="Tetratricopeptide repeat domain"/>
    <property type="match status" value="2"/>
</dbReference>
<protein>
    <submittedName>
        <fullName evidence="1">Uncharacterized protein</fullName>
    </submittedName>
</protein>
<keyword evidence="2" id="KW-1185">Reference proteome</keyword>
<name>A0A1H6FFB8_9GAMM</name>
<evidence type="ECO:0000313" key="1">
    <source>
        <dbReference type="EMBL" id="SEH07704.1"/>
    </source>
</evidence>
<organism evidence="1 2">
    <name type="scientific">Candidatus Venteria ishoeyi</name>
    <dbReference type="NCBI Taxonomy" id="1899563"/>
    <lineage>
        <taxon>Bacteria</taxon>
        <taxon>Pseudomonadati</taxon>
        <taxon>Pseudomonadota</taxon>
        <taxon>Gammaproteobacteria</taxon>
        <taxon>Thiotrichales</taxon>
        <taxon>Thiotrichaceae</taxon>
        <taxon>Venteria</taxon>
    </lineage>
</organism>
<sequence length="415" mass="47776">MRFFVILIFAYTHWAWATENLTIEKQIQEKQAQEKQLQALQVEVVKHPGASQPKIQLAQYYIQRGRQQQNPAYFANARALLRKIRQKSPASLALLMLRGQLLHYAHQFDSALKDLDIVIAKDKGNKAQAEILKSVIYRHQGKYEQAYKICAKILESSNVVFSSLCYANLYSRTGQSKRAYRELESVQANALLMGKAFERLLNAEMAVIHYRQHYFQGAEQAFNKALKTGGKSLYLLTWYADYLLDRGKAQQVLQQLAFDHAHPRIQLRRALALAKTGKTTAQLKSLKQMLRERFAQAFAAKDFSLLTAEARFLLELEQQAGAALSRAQTAWKNFKEPETARIYLQALLELKIQNQLEADAQSAAETMISWIKQQRWEDPILNFLIHAYRDKDNSCNVYTTSPKNFSYLIAKFCQK</sequence>
<reference evidence="1 2" key="1">
    <citation type="submission" date="2016-10" db="EMBL/GenBank/DDBJ databases">
        <authorList>
            <person name="de Groot N.N."/>
        </authorList>
    </citation>
    <scope>NUCLEOTIDE SEQUENCE [LARGE SCALE GENOMIC DNA]</scope>
    <source>
        <strain evidence="1">MBHS1</strain>
    </source>
</reference>
<dbReference type="InterPro" id="IPR011990">
    <property type="entry name" value="TPR-like_helical_dom_sf"/>
</dbReference>
<accession>A0A1H6FFB8</accession>
<dbReference type="EMBL" id="FMSV02000539">
    <property type="protein sequence ID" value="SEH07704.1"/>
    <property type="molecule type" value="Genomic_DNA"/>
</dbReference>
<dbReference type="Proteomes" id="UP000236724">
    <property type="component" value="Unassembled WGS sequence"/>
</dbReference>
<proteinExistence type="predicted"/>